<evidence type="ECO:0008006" key="2">
    <source>
        <dbReference type="Google" id="ProtNLM"/>
    </source>
</evidence>
<name>A0A075HYS5_9EURY</name>
<organism evidence="1">
    <name type="scientific">uncultured marine group II/III euryarchaeote KM3_92_B07</name>
    <dbReference type="NCBI Taxonomy" id="1456543"/>
    <lineage>
        <taxon>Archaea</taxon>
        <taxon>Methanobacteriati</taxon>
        <taxon>Methanobacteriota</taxon>
        <taxon>environmental samples</taxon>
    </lineage>
</organism>
<reference evidence="1" key="1">
    <citation type="journal article" date="2014" name="Genome Biol. Evol.">
        <title>Pangenome evidence for extensive interdomain horizontal transfer affecting lineage core and shell genes in uncultured planktonic thaumarchaeota and euryarchaeota.</title>
        <authorList>
            <person name="Deschamps P."/>
            <person name="Zivanovic Y."/>
            <person name="Moreira D."/>
            <person name="Rodriguez-Valera F."/>
            <person name="Lopez-Garcia P."/>
        </authorList>
    </citation>
    <scope>NUCLEOTIDE SEQUENCE</scope>
</reference>
<dbReference type="EMBL" id="KF901173">
    <property type="protein sequence ID" value="AIF20705.1"/>
    <property type="molecule type" value="Genomic_DNA"/>
</dbReference>
<sequence length="129" mass="15221">MRWNIEHLERALVARSIAVERRIGVYWLGNWADDGTFGVRYVGRSLTCLQRRLEWHASNGAYEAFVFRLYDDVEEVWRAECREYHLFMPGLDNKEHPNSPDHHHLDCPYCRFGRIDGRAEKSIWIGGEA</sequence>
<protein>
    <recommendedName>
        <fullName evidence="2">GIY-YIG domain-containing protein</fullName>
    </recommendedName>
</protein>
<proteinExistence type="predicted"/>
<accession>A0A075HYS5</accession>
<evidence type="ECO:0000313" key="1">
    <source>
        <dbReference type="EMBL" id="AIF20705.1"/>
    </source>
</evidence>
<dbReference type="AlphaFoldDB" id="A0A075HYS5"/>